<feature type="domain" description="Helicase ATP-binding" evidence="5">
    <location>
        <begin position="104"/>
        <end position="275"/>
    </location>
</feature>
<dbReference type="InterPro" id="IPR014001">
    <property type="entry name" value="Helicase_ATP-bd"/>
</dbReference>
<keyword evidence="3" id="KW-0347">Helicase</keyword>
<dbReference type="CDD" id="cd18787">
    <property type="entry name" value="SF2_C_DEAD"/>
    <property type="match status" value="1"/>
</dbReference>
<sequence length="562" mass="60707">MFAVGRPAKNRLATVIAPPPLRNRVAGIARPRASLAFEQVSTRGVASGGSSSSTSRASSAAAGSASALIQKGRRVELLPLPEAVKQNLYGMGLTKLFDIQSRAFEPILRGRSFVGRSRTGSGKTVAYLLPLLERMRHEKMTAAHSLLILVPTRELCKQVGSTILSLGVNADVALVYGGPALDSQEQLVRLGASIVVATPGRCARLLERGSLEVQNVRALVVDEADAMLGPEFVGRVDRVLTAVAKRGLQCVLFSASMPADVMSMISRHFVDYDLVDLVDRGGVKGAATVQTVSHHLCKVPTSRPASRSRVLLHLLTSRLDLFPGGRCIIFVDSASEAKVLLTHPALDCRARALHGESSSQDRDFIISAFANREFDVLITTDVVARGVDFVDVMLVLQLHPPKDATQYVHRAGRTGRAGQGGECITIYDPSEHKFVQRVREVTKQKFVMDPAPGPMDIHHAAVSRLLEQLLSVQPEEYEPFLDDAARLLEDQGPNVLATAMAVLDSRHTDLERASRDLPSLLTGKKGYVALLVNDPEQSIAKTEAEVQRVIGSLLPRSATELA</sequence>
<evidence type="ECO:0008006" key="9">
    <source>
        <dbReference type="Google" id="ProtNLM"/>
    </source>
</evidence>
<dbReference type="GO" id="GO:0005524">
    <property type="term" value="F:ATP binding"/>
    <property type="evidence" value="ECO:0007669"/>
    <property type="project" value="UniProtKB-KW"/>
</dbReference>
<dbReference type="InterPro" id="IPR011545">
    <property type="entry name" value="DEAD/DEAH_box_helicase_dom"/>
</dbReference>
<dbReference type="SMART" id="SM00490">
    <property type="entry name" value="HELICc"/>
    <property type="match status" value="1"/>
</dbReference>
<dbReference type="AlphaFoldDB" id="A0A813K2I3"/>
<evidence type="ECO:0000256" key="1">
    <source>
        <dbReference type="ARBA" id="ARBA00022741"/>
    </source>
</evidence>
<evidence type="ECO:0000259" key="5">
    <source>
        <dbReference type="PROSITE" id="PS51192"/>
    </source>
</evidence>
<evidence type="ECO:0000256" key="3">
    <source>
        <dbReference type="ARBA" id="ARBA00022806"/>
    </source>
</evidence>
<feature type="domain" description="Helicase C-terminal" evidence="6">
    <location>
        <begin position="314"/>
        <end position="459"/>
    </location>
</feature>
<evidence type="ECO:0000259" key="6">
    <source>
        <dbReference type="PROSITE" id="PS51194"/>
    </source>
</evidence>
<dbReference type="GO" id="GO:0003676">
    <property type="term" value="F:nucleic acid binding"/>
    <property type="evidence" value="ECO:0007669"/>
    <property type="project" value="InterPro"/>
</dbReference>
<dbReference type="Gene3D" id="3.40.50.300">
    <property type="entry name" value="P-loop containing nucleotide triphosphate hydrolases"/>
    <property type="match status" value="2"/>
</dbReference>
<dbReference type="Proteomes" id="UP000626109">
    <property type="component" value="Unassembled WGS sequence"/>
</dbReference>
<organism evidence="7 8">
    <name type="scientific">Polarella glacialis</name>
    <name type="common">Dinoflagellate</name>
    <dbReference type="NCBI Taxonomy" id="89957"/>
    <lineage>
        <taxon>Eukaryota</taxon>
        <taxon>Sar</taxon>
        <taxon>Alveolata</taxon>
        <taxon>Dinophyceae</taxon>
        <taxon>Suessiales</taxon>
        <taxon>Suessiaceae</taxon>
        <taxon>Polarella</taxon>
    </lineage>
</organism>
<dbReference type="PANTHER" id="PTHR47959">
    <property type="entry name" value="ATP-DEPENDENT RNA HELICASE RHLE-RELATED"/>
    <property type="match status" value="1"/>
</dbReference>
<dbReference type="CDD" id="cd00268">
    <property type="entry name" value="DEADc"/>
    <property type="match status" value="1"/>
</dbReference>
<proteinExistence type="predicted"/>
<dbReference type="EMBL" id="CAJNNW010027643">
    <property type="protein sequence ID" value="CAE8692473.1"/>
    <property type="molecule type" value="Genomic_DNA"/>
</dbReference>
<evidence type="ECO:0000256" key="2">
    <source>
        <dbReference type="ARBA" id="ARBA00022801"/>
    </source>
</evidence>
<dbReference type="SMART" id="SM00487">
    <property type="entry name" value="DEXDc"/>
    <property type="match status" value="1"/>
</dbReference>
<evidence type="ECO:0000313" key="8">
    <source>
        <dbReference type="Proteomes" id="UP000626109"/>
    </source>
</evidence>
<dbReference type="PROSITE" id="PS51194">
    <property type="entry name" value="HELICASE_CTER"/>
    <property type="match status" value="1"/>
</dbReference>
<comment type="caution">
    <text evidence="7">The sequence shown here is derived from an EMBL/GenBank/DDBJ whole genome shotgun (WGS) entry which is preliminary data.</text>
</comment>
<dbReference type="InterPro" id="IPR027417">
    <property type="entry name" value="P-loop_NTPase"/>
</dbReference>
<gene>
    <name evidence="7" type="ORF">PGLA2088_LOCUS27884</name>
</gene>
<dbReference type="PANTHER" id="PTHR47959:SF1">
    <property type="entry name" value="ATP-DEPENDENT RNA HELICASE DBPA"/>
    <property type="match status" value="1"/>
</dbReference>
<dbReference type="InterPro" id="IPR050079">
    <property type="entry name" value="DEAD_box_RNA_helicase"/>
</dbReference>
<dbReference type="GO" id="GO:0016787">
    <property type="term" value="F:hydrolase activity"/>
    <property type="evidence" value="ECO:0007669"/>
    <property type="project" value="UniProtKB-KW"/>
</dbReference>
<feature type="non-terminal residue" evidence="7">
    <location>
        <position position="1"/>
    </location>
</feature>
<dbReference type="GO" id="GO:0003724">
    <property type="term" value="F:RNA helicase activity"/>
    <property type="evidence" value="ECO:0007669"/>
    <property type="project" value="TreeGrafter"/>
</dbReference>
<keyword evidence="1" id="KW-0547">Nucleotide-binding</keyword>
<dbReference type="SUPFAM" id="SSF52540">
    <property type="entry name" value="P-loop containing nucleoside triphosphate hydrolases"/>
    <property type="match status" value="1"/>
</dbReference>
<dbReference type="PROSITE" id="PS51192">
    <property type="entry name" value="HELICASE_ATP_BIND_1"/>
    <property type="match status" value="1"/>
</dbReference>
<keyword evidence="4" id="KW-0067">ATP-binding</keyword>
<protein>
    <recommendedName>
        <fullName evidence="9">RNA helicase</fullName>
    </recommendedName>
</protein>
<dbReference type="GO" id="GO:0005829">
    <property type="term" value="C:cytosol"/>
    <property type="evidence" value="ECO:0007669"/>
    <property type="project" value="TreeGrafter"/>
</dbReference>
<accession>A0A813K2I3</accession>
<evidence type="ECO:0000256" key="4">
    <source>
        <dbReference type="ARBA" id="ARBA00022840"/>
    </source>
</evidence>
<evidence type="ECO:0000313" key="7">
    <source>
        <dbReference type="EMBL" id="CAE8692473.1"/>
    </source>
</evidence>
<name>A0A813K2I3_POLGL</name>
<dbReference type="InterPro" id="IPR001650">
    <property type="entry name" value="Helicase_C-like"/>
</dbReference>
<dbReference type="Pfam" id="PF00270">
    <property type="entry name" value="DEAD"/>
    <property type="match status" value="1"/>
</dbReference>
<keyword evidence="2" id="KW-0378">Hydrolase</keyword>
<reference evidence="7" key="1">
    <citation type="submission" date="2021-02" db="EMBL/GenBank/DDBJ databases">
        <authorList>
            <person name="Dougan E. K."/>
            <person name="Rhodes N."/>
            <person name="Thang M."/>
            <person name="Chan C."/>
        </authorList>
    </citation>
    <scope>NUCLEOTIDE SEQUENCE</scope>
</reference>
<dbReference type="InterPro" id="IPR044742">
    <property type="entry name" value="DEAD/DEAH_RhlB"/>
</dbReference>
<dbReference type="Pfam" id="PF00271">
    <property type="entry name" value="Helicase_C"/>
    <property type="match status" value="1"/>
</dbReference>